<evidence type="ECO:0000313" key="3">
    <source>
        <dbReference type="EMBL" id="AFY30418.1"/>
    </source>
</evidence>
<evidence type="ECO:0000256" key="1">
    <source>
        <dbReference type="ARBA" id="ARBA00023172"/>
    </source>
</evidence>
<dbReference type="KEGG" id="cgc:Cyagr_3349"/>
<dbReference type="InterPro" id="IPR002104">
    <property type="entry name" value="Integrase_catalytic"/>
</dbReference>
<dbReference type="STRING" id="292564.Cyagr_3349"/>
<protein>
    <recommendedName>
        <fullName evidence="2">Tyr recombinase domain-containing protein</fullName>
    </recommendedName>
</protein>
<organism evidence="3 4">
    <name type="scientific">Cyanobium gracile (strain ATCC 27147 / PCC 6307)</name>
    <dbReference type="NCBI Taxonomy" id="292564"/>
    <lineage>
        <taxon>Bacteria</taxon>
        <taxon>Bacillati</taxon>
        <taxon>Cyanobacteriota</taxon>
        <taxon>Cyanophyceae</taxon>
        <taxon>Synechococcales</taxon>
        <taxon>Prochlorococcaceae</taxon>
        <taxon>Cyanobium</taxon>
    </lineage>
</organism>
<dbReference type="PATRIC" id="fig|292564.3.peg.3179"/>
<dbReference type="InterPro" id="IPR013762">
    <property type="entry name" value="Integrase-like_cat_sf"/>
</dbReference>
<feature type="domain" description="Tyr recombinase" evidence="2">
    <location>
        <begin position="205"/>
        <end position="366"/>
    </location>
</feature>
<dbReference type="GO" id="GO:0003677">
    <property type="term" value="F:DNA binding"/>
    <property type="evidence" value="ECO:0007669"/>
    <property type="project" value="InterPro"/>
</dbReference>
<dbReference type="eggNOG" id="COG0582">
    <property type="taxonomic scope" value="Bacteria"/>
</dbReference>
<dbReference type="EMBL" id="CP003495">
    <property type="protein sequence ID" value="AFY30418.1"/>
    <property type="molecule type" value="Genomic_DNA"/>
</dbReference>
<sequence length="368" mass="40501">MPSRDPYLTRVNRALRDLGCAVAIEVTPSGKRMRLRSTLPFPDGSWKQHRISTPIAYPSGVEQARKLAEELGRDIELHRMGLDPFPFDRWFAGPHKSAGDAGDAISGVEAIRRTEQWWNQQRRRGVSAPVSWATDYASPLKPLLSLEKIDLTVLTALVESKAVGSRNRRRASIAAVAVARAIELGPDAVLKLKDLGKGYTPQKDAAPRELPSEVVIVEVIDALPADWQWVAGICATYGTRPHEALMKSQVLSNGLVAIVGGKTGARQGLPLPKAWIDRWSLDCRRLPGISLDRDHRTVGAQLGVALRRFGAPFKAYDLRHAWAVRAIHNPQISPSLAAKSLGHSLMVHTSLYQRWFDSASMASLVAQM</sequence>
<gene>
    <name evidence="3" type="ordered locus">Cyagr_3349</name>
</gene>
<dbReference type="Gene3D" id="1.10.443.10">
    <property type="entry name" value="Intergrase catalytic core"/>
    <property type="match status" value="1"/>
</dbReference>
<dbReference type="PROSITE" id="PS51898">
    <property type="entry name" value="TYR_RECOMBINASE"/>
    <property type="match status" value="1"/>
</dbReference>
<dbReference type="GO" id="GO:0015074">
    <property type="term" value="P:DNA integration"/>
    <property type="evidence" value="ECO:0007669"/>
    <property type="project" value="InterPro"/>
</dbReference>
<dbReference type="HOGENOM" id="CLU_051798_0_0_3"/>
<dbReference type="OrthoDB" id="421803at2"/>
<dbReference type="AlphaFoldDB" id="K9PBV0"/>
<dbReference type="Proteomes" id="UP000010388">
    <property type="component" value="Chromosome"/>
</dbReference>
<name>K9PBV0_CYAGP</name>
<evidence type="ECO:0000313" key="4">
    <source>
        <dbReference type="Proteomes" id="UP000010388"/>
    </source>
</evidence>
<keyword evidence="1" id="KW-0233">DNA recombination</keyword>
<dbReference type="InterPro" id="IPR011010">
    <property type="entry name" value="DNA_brk_join_enz"/>
</dbReference>
<dbReference type="GO" id="GO:0006310">
    <property type="term" value="P:DNA recombination"/>
    <property type="evidence" value="ECO:0007669"/>
    <property type="project" value="UniProtKB-KW"/>
</dbReference>
<dbReference type="SUPFAM" id="SSF56349">
    <property type="entry name" value="DNA breaking-rejoining enzymes"/>
    <property type="match status" value="1"/>
</dbReference>
<reference evidence="4" key="1">
    <citation type="journal article" date="2013" name="Proc. Natl. Acad. Sci. U.S.A.">
        <title>Improving the coverage of the cyanobacterial phylum using diversity-driven genome sequencing.</title>
        <authorList>
            <person name="Shih P.M."/>
            <person name="Wu D."/>
            <person name="Latifi A."/>
            <person name="Axen S.D."/>
            <person name="Fewer D.P."/>
            <person name="Talla E."/>
            <person name="Calteau A."/>
            <person name="Cai F."/>
            <person name="Tandeau de Marsac N."/>
            <person name="Rippka R."/>
            <person name="Herdman M."/>
            <person name="Sivonen K."/>
            <person name="Coursin T."/>
            <person name="Laurent T."/>
            <person name="Goodwin L."/>
            <person name="Nolan M."/>
            <person name="Davenport K.W."/>
            <person name="Han C.S."/>
            <person name="Rubin E.M."/>
            <person name="Eisen J.A."/>
            <person name="Woyke T."/>
            <person name="Gugger M."/>
            <person name="Kerfeld C.A."/>
        </authorList>
    </citation>
    <scope>NUCLEOTIDE SEQUENCE [LARGE SCALE GENOMIC DNA]</scope>
    <source>
        <strain evidence="4">ATCC 27147 / PCC 6307</strain>
    </source>
</reference>
<accession>K9PBV0</accession>
<proteinExistence type="predicted"/>
<evidence type="ECO:0000259" key="2">
    <source>
        <dbReference type="PROSITE" id="PS51898"/>
    </source>
</evidence>